<name>A0A225MJQ6_9BURK</name>
<comment type="caution">
    <text evidence="2">The sequence shown here is derived from an EMBL/GenBank/DDBJ whole genome shotgun (WGS) entry which is preliminary data.</text>
</comment>
<dbReference type="Pfam" id="PF09828">
    <property type="entry name" value="ChrB_C"/>
    <property type="match status" value="1"/>
</dbReference>
<gene>
    <name evidence="2" type="ORF">CEY11_10725</name>
</gene>
<accession>A0A225MJQ6</accession>
<dbReference type="EMBL" id="NJIH01000006">
    <property type="protein sequence ID" value="OWT60140.1"/>
    <property type="molecule type" value="Genomic_DNA"/>
</dbReference>
<protein>
    <submittedName>
        <fullName evidence="2">Chromate resistance protein</fullName>
    </submittedName>
</protein>
<evidence type="ECO:0000313" key="2">
    <source>
        <dbReference type="EMBL" id="OWT60140.1"/>
    </source>
</evidence>
<evidence type="ECO:0000313" key="3">
    <source>
        <dbReference type="Proteomes" id="UP000214603"/>
    </source>
</evidence>
<dbReference type="Proteomes" id="UP000214603">
    <property type="component" value="Unassembled WGS sequence"/>
</dbReference>
<evidence type="ECO:0000259" key="1">
    <source>
        <dbReference type="Pfam" id="PF09828"/>
    </source>
</evidence>
<dbReference type="OrthoDB" id="6605953at2"/>
<sequence length="193" mass="21097">MRWVTRDFLHFDRVACAWLIKRFIDPAATFTFVPWGSEHTRAPDAIPFSIPGTALGPHDAHGATFSKILAEYELPDPTLAELSRIIDAGVAYALHRTSPQPDDECGLLSLGLLAVCEGLQLLHSSDDDIVDAALPIYDALYAQRRAHGLVEAGNERIPEQEGRGPTYPTQFLRRLLATHGVFSHSRAGGSNGV</sequence>
<feature type="domain" description="ChrB C-terminal" evidence="1">
    <location>
        <begin position="3"/>
        <end position="143"/>
    </location>
</feature>
<reference evidence="3" key="1">
    <citation type="submission" date="2017-06" db="EMBL/GenBank/DDBJ databases">
        <title>Herbaspirillum phytohormonus sp. nov., isolated from the root nodule of Robinia pseudoacacia in lead-zinc mine.</title>
        <authorList>
            <person name="Fan M."/>
            <person name="Lin Y."/>
        </authorList>
    </citation>
    <scope>NUCLEOTIDE SEQUENCE [LARGE SCALE GENOMIC DNA]</scope>
    <source>
        <strain evidence="3">SC-089</strain>
    </source>
</reference>
<dbReference type="RefSeq" id="WP_088603398.1">
    <property type="nucleotide sequence ID" value="NZ_NJIH01000006.1"/>
</dbReference>
<proteinExistence type="predicted"/>
<dbReference type="InterPro" id="IPR018634">
    <property type="entry name" value="ChrB_C"/>
</dbReference>
<keyword evidence="3" id="KW-1185">Reference proteome</keyword>
<dbReference type="AlphaFoldDB" id="A0A225MJQ6"/>
<organism evidence="2 3">
    <name type="scientific">Candidimonas nitroreducens</name>
    <dbReference type="NCBI Taxonomy" id="683354"/>
    <lineage>
        <taxon>Bacteria</taxon>
        <taxon>Pseudomonadati</taxon>
        <taxon>Pseudomonadota</taxon>
        <taxon>Betaproteobacteria</taxon>
        <taxon>Burkholderiales</taxon>
        <taxon>Alcaligenaceae</taxon>
        <taxon>Candidimonas</taxon>
    </lineage>
</organism>